<keyword evidence="7 8" id="KW-0472">Membrane</keyword>
<dbReference type="eggNOG" id="COG1122">
    <property type="taxonomic scope" value="Bacteria"/>
</dbReference>
<keyword evidence="2 8" id="KW-0813">Transport</keyword>
<gene>
    <name evidence="9" type="primary">ecfA2</name>
    <name evidence="9" type="ORF">QX99_02260</name>
</gene>
<dbReference type="InterPro" id="IPR015856">
    <property type="entry name" value="ABC_transpr_CbiO/EcfA_su"/>
</dbReference>
<evidence type="ECO:0000256" key="8">
    <source>
        <dbReference type="RuleBase" id="RU365104"/>
    </source>
</evidence>
<dbReference type="EMBL" id="JWHU01000042">
    <property type="protein sequence ID" value="KIU19225.1"/>
    <property type="molecule type" value="Genomic_DNA"/>
</dbReference>
<evidence type="ECO:0000313" key="9">
    <source>
        <dbReference type="EMBL" id="KIU19225.1"/>
    </source>
</evidence>
<dbReference type="InterPro" id="IPR003593">
    <property type="entry name" value="AAA+_ATPase"/>
</dbReference>
<comment type="subunit">
    <text evidence="8">Forms a stable energy-coupling factor (ECF) transporter complex composed of 2 membrane-embedded substrate-binding proteins (S component), 2 ATP-binding proteins (A component) and 2 transmembrane proteins (T component).</text>
</comment>
<dbReference type="PANTHER" id="PTHR43553:SF27">
    <property type="entry name" value="ENERGY-COUPLING FACTOR TRANSPORTER ATP-BINDING PROTEIN ECFA2"/>
    <property type="match status" value="1"/>
</dbReference>
<dbReference type="Pfam" id="PF00005">
    <property type="entry name" value="ABC_tran"/>
    <property type="match status" value="1"/>
</dbReference>
<dbReference type="GO" id="GO:0042626">
    <property type="term" value="F:ATPase-coupled transmembrane transporter activity"/>
    <property type="evidence" value="ECO:0007669"/>
    <property type="project" value="TreeGrafter"/>
</dbReference>
<dbReference type="SUPFAM" id="SSF52540">
    <property type="entry name" value="P-loop containing nucleoside triphosphate hydrolases"/>
    <property type="match status" value="1"/>
</dbReference>
<dbReference type="CDD" id="cd03225">
    <property type="entry name" value="ABC_cobalt_CbiO_domain1"/>
    <property type="match status" value="1"/>
</dbReference>
<dbReference type="Proteomes" id="UP000032287">
    <property type="component" value="Unassembled WGS sequence"/>
</dbReference>
<dbReference type="GO" id="GO:0043190">
    <property type="term" value="C:ATP-binding cassette (ABC) transporter complex"/>
    <property type="evidence" value="ECO:0007669"/>
    <property type="project" value="TreeGrafter"/>
</dbReference>
<keyword evidence="9" id="KW-0378">Hydrolase</keyword>
<organism evidence="9 10">
    <name type="scientific">Weissella cibaria</name>
    <dbReference type="NCBI Taxonomy" id="137591"/>
    <lineage>
        <taxon>Bacteria</taxon>
        <taxon>Bacillati</taxon>
        <taxon>Bacillota</taxon>
        <taxon>Bacilli</taxon>
        <taxon>Lactobacillales</taxon>
        <taxon>Lactobacillaceae</taxon>
        <taxon>Weissella</taxon>
    </lineage>
</organism>
<protein>
    <recommendedName>
        <fullName evidence="8">Energy-coupling factor transporter ATP-binding protein EcfA2</fullName>
        <ecNumber evidence="8">7.-.-.-</ecNumber>
    </recommendedName>
</protein>
<evidence type="ECO:0000256" key="5">
    <source>
        <dbReference type="ARBA" id="ARBA00022840"/>
    </source>
</evidence>
<evidence type="ECO:0000256" key="2">
    <source>
        <dbReference type="ARBA" id="ARBA00022448"/>
    </source>
</evidence>
<comment type="function">
    <text evidence="8">ATP-binding (A) component of a common energy-coupling factor (ECF) ABC-transporter complex.</text>
</comment>
<dbReference type="PROSITE" id="PS00211">
    <property type="entry name" value="ABC_TRANSPORTER_1"/>
    <property type="match status" value="1"/>
</dbReference>
<comment type="subcellular location">
    <subcellularLocation>
        <location evidence="1 8">Cell membrane</location>
        <topology evidence="1 8">Peripheral membrane protein</topology>
    </subcellularLocation>
</comment>
<dbReference type="NCBIfam" id="TIGR04521">
    <property type="entry name" value="ECF_ATPase_2"/>
    <property type="match status" value="1"/>
</dbReference>
<dbReference type="PROSITE" id="PS50893">
    <property type="entry name" value="ABC_TRANSPORTER_2"/>
    <property type="match status" value="1"/>
</dbReference>
<keyword evidence="3 8" id="KW-1003">Cell membrane</keyword>
<dbReference type="InterPro" id="IPR030946">
    <property type="entry name" value="EcfA2"/>
</dbReference>
<dbReference type="STRING" id="137591.AO080_04030"/>
<reference evidence="9 10" key="1">
    <citation type="journal article" date="2015" name="Microbiology (Mosc.)">
        <title>Genomics of the Weissella cibaria species with an examination of its metabolic traits.</title>
        <authorList>
            <person name="Lynch K.M."/>
            <person name="Lucid A."/>
            <person name="Arendt E.K."/>
            <person name="Sleator R.D."/>
            <person name="Lucey B."/>
            <person name="Coffey A."/>
        </authorList>
    </citation>
    <scope>NUCLEOTIDE SEQUENCE [LARGE SCALE GENOMIC DNA]</scope>
    <source>
        <strain evidence="9 10">MG1</strain>
    </source>
</reference>
<dbReference type="FunFam" id="3.40.50.300:FF:000224">
    <property type="entry name" value="Energy-coupling factor transporter ATP-binding protein EcfA"/>
    <property type="match status" value="1"/>
</dbReference>
<sequence length="288" mass="31453">MAINFNQVGFTYQLNTPFATQGLHDVNFTMPEGKFTAVIGHTGSGKSTMVQHLDGLVIPTAGEITIAEQRIVPTTKPKELNKMRAHVGLVFQFPEAQLFEQTVLKDVMFGPKNFGKTATEAEAAAKRALRTVGMAEKYDERSPFELSGGQMRRVAIAGVLAMEPDLLILDEPTAGLDPAGQEELMTLFARLQKERHLTVVLITHQMEYVAQYADHVVVFEGGTVVKEGTPAQIFDDVAWLQEKQLDVPIAKQFADKLATKGVTLDAVLDIDALADQLAEQLGGSAHVH</sequence>
<dbReference type="AlphaFoldDB" id="A0A0D1LF45"/>
<dbReference type="SMART" id="SM00382">
    <property type="entry name" value="AAA"/>
    <property type="match status" value="1"/>
</dbReference>
<keyword evidence="5 8" id="KW-0067">ATP-binding</keyword>
<dbReference type="RefSeq" id="WP_043707941.1">
    <property type="nucleotide sequence ID" value="NZ_CP012873.1"/>
</dbReference>
<keyword evidence="6" id="KW-1278">Translocase</keyword>
<dbReference type="OrthoDB" id="9784332at2"/>
<dbReference type="GO" id="GO:0005524">
    <property type="term" value="F:ATP binding"/>
    <property type="evidence" value="ECO:0007669"/>
    <property type="project" value="UniProtKB-UniRule"/>
</dbReference>
<evidence type="ECO:0000256" key="3">
    <source>
        <dbReference type="ARBA" id="ARBA00022475"/>
    </source>
</evidence>
<dbReference type="KEGG" id="wcb:AO080_04030"/>
<dbReference type="PANTHER" id="PTHR43553">
    <property type="entry name" value="HEAVY METAL TRANSPORTER"/>
    <property type="match status" value="1"/>
</dbReference>
<dbReference type="InterPro" id="IPR017871">
    <property type="entry name" value="ABC_transporter-like_CS"/>
</dbReference>
<dbReference type="InterPro" id="IPR003439">
    <property type="entry name" value="ABC_transporter-like_ATP-bd"/>
</dbReference>
<keyword evidence="10" id="KW-1185">Reference proteome</keyword>
<dbReference type="PATRIC" id="fig|137591.25.peg.2219"/>
<evidence type="ECO:0000256" key="1">
    <source>
        <dbReference type="ARBA" id="ARBA00004202"/>
    </source>
</evidence>
<dbReference type="Gene3D" id="3.40.50.300">
    <property type="entry name" value="P-loop containing nucleotide triphosphate hydrolases"/>
    <property type="match status" value="1"/>
</dbReference>
<dbReference type="EC" id="7.-.-.-" evidence="8"/>
<evidence type="ECO:0000313" key="10">
    <source>
        <dbReference type="Proteomes" id="UP000032287"/>
    </source>
</evidence>
<comment type="caution">
    <text evidence="9">The sequence shown here is derived from an EMBL/GenBank/DDBJ whole genome shotgun (WGS) entry which is preliminary data.</text>
</comment>
<accession>A0A0D1LF45</accession>
<keyword evidence="4 8" id="KW-0547">Nucleotide-binding</keyword>
<comment type="similarity">
    <text evidence="8">Belongs to the ABC transporter superfamily. Energy-coupling factor EcfA family.</text>
</comment>
<evidence type="ECO:0000256" key="6">
    <source>
        <dbReference type="ARBA" id="ARBA00022967"/>
    </source>
</evidence>
<dbReference type="InterPro" id="IPR027417">
    <property type="entry name" value="P-loop_NTPase"/>
</dbReference>
<evidence type="ECO:0000256" key="4">
    <source>
        <dbReference type="ARBA" id="ARBA00022741"/>
    </source>
</evidence>
<evidence type="ECO:0000256" key="7">
    <source>
        <dbReference type="ARBA" id="ARBA00023136"/>
    </source>
</evidence>
<dbReference type="InterPro" id="IPR050095">
    <property type="entry name" value="ECF_ABC_transporter_ATP-bd"/>
</dbReference>
<name>A0A0D1LF45_9LACO</name>
<dbReference type="GO" id="GO:0016887">
    <property type="term" value="F:ATP hydrolysis activity"/>
    <property type="evidence" value="ECO:0007669"/>
    <property type="project" value="InterPro"/>
</dbReference>
<proteinExistence type="inferred from homology"/>